<dbReference type="InterPro" id="IPR007404">
    <property type="entry name" value="YdjM-like"/>
</dbReference>
<accession>A0A2S6NKT5</accession>
<evidence type="ECO:0000313" key="2">
    <source>
        <dbReference type="Proteomes" id="UP000239724"/>
    </source>
</evidence>
<gene>
    <name evidence="1" type="ORF">CCS01_06705</name>
</gene>
<sequence>MMAKSHVIIGVATWFAAAPMLNLPPTDSMYLGLAVVGSLLPDVDHPQSWVGRRTRPVSTALAATLGHRGVTHSALALFGLMALLLHMGNRQGAVSALAVGYLSHMAADMLTPRGLRLAWPLRKTWGIPLCRTGSPAETLIVAAVVGSIGWYLWHGGVRPGRMLHWRQGSAWGMVQGVVQEVTRPVPACSPPRQAHRSGPPPRG</sequence>
<dbReference type="Pfam" id="PF04307">
    <property type="entry name" value="YdjM"/>
    <property type="match status" value="1"/>
</dbReference>
<dbReference type="EMBL" id="NHRY01000068">
    <property type="protein sequence ID" value="PPQ35744.1"/>
    <property type="molecule type" value="Genomic_DNA"/>
</dbReference>
<reference evidence="1 2" key="1">
    <citation type="journal article" date="2018" name="Arch. Microbiol.">
        <title>New insights into the metabolic potential of the phototrophic purple bacterium Rhodopila globiformis DSM 161(T) from its draft genome sequence and evidence for a vanadium-dependent nitrogenase.</title>
        <authorList>
            <person name="Imhoff J.F."/>
            <person name="Rahn T."/>
            <person name="Kunzel S."/>
            <person name="Neulinger S.C."/>
        </authorList>
    </citation>
    <scope>NUCLEOTIDE SEQUENCE [LARGE SCALE GENOMIC DNA]</scope>
    <source>
        <strain evidence="1 2">DSM 161</strain>
    </source>
</reference>
<proteinExistence type="predicted"/>
<comment type="caution">
    <text evidence="1">The sequence shown here is derived from an EMBL/GenBank/DDBJ whole genome shotgun (WGS) entry which is preliminary data.</text>
</comment>
<name>A0A2S6NKT5_RHOGL</name>
<evidence type="ECO:0000313" key="1">
    <source>
        <dbReference type="EMBL" id="PPQ35744.1"/>
    </source>
</evidence>
<evidence type="ECO:0008006" key="3">
    <source>
        <dbReference type="Google" id="ProtNLM"/>
    </source>
</evidence>
<dbReference type="AlphaFoldDB" id="A0A2S6NKT5"/>
<keyword evidence="2" id="KW-1185">Reference proteome</keyword>
<organism evidence="1 2">
    <name type="scientific">Rhodopila globiformis</name>
    <name type="common">Rhodopseudomonas globiformis</name>
    <dbReference type="NCBI Taxonomy" id="1071"/>
    <lineage>
        <taxon>Bacteria</taxon>
        <taxon>Pseudomonadati</taxon>
        <taxon>Pseudomonadota</taxon>
        <taxon>Alphaproteobacteria</taxon>
        <taxon>Acetobacterales</taxon>
        <taxon>Acetobacteraceae</taxon>
        <taxon>Rhodopila</taxon>
    </lineage>
</organism>
<dbReference type="OrthoDB" id="5459053at2"/>
<protein>
    <recommendedName>
        <fullName evidence="3">Metal-dependent hydrolase</fullName>
    </recommendedName>
</protein>
<dbReference type="PANTHER" id="PTHR35531">
    <property type="entry name" value="INNER MEMBRANE PROTEIN YBCI-RELATED"/>
    <property type="match status" value="1"/>
</dbReference>
<dbReference type="Proteomes" id="UP000239724">
    <property type="component" value="Unassembled WGS sequence"/>
</dbReference>
<dbReference type="PANTHER" id="PTHR35531:SF1">
    <property type="entry name" value="INNER MEMBRANE PROTEIN YBCI-RELATED"/>
    <property type="match status" value="1"/>
</dbReference>